<dbReference type="OMA" id="MINMIEA"/>
<keyword evidence="1" id="KW-1133">Transmembrane helix</keyword>
<organism evidence="2 3">
    <name type="scientific">Tribolium castaneum</name>
    <name type="common">Red flour beetle</name>
    <dbReference type="NCBI Taxonomy" id="7070"/>
    <lineage>
        <taxon>Eukaryota</taxon>
        <taxon>Metazoa</taxon>
        <taxon>Ecdysozoa</taxon>
        <taxon>Arthropoda</taxon>
        <taxon>Hexapoda</taxon>
        <taxon>Insecta</taxon>
        <taxon>Pterygota</taxon>
        <taxon>Neoptera</taxon>
        <taxon>Endopterygota</taxon>
        <taxon>Coleoptera</taxon>
        <taxon>Polyphaga</taxon>
        <taxon>Cucujiformia</taxon>
        <taxon>Tenebrionidae</taxon>
        <taxon>Tenebrionidae incertae sedis</taxon>
        <taxon>Tribolium</taxon>
    </lineage>
</organism>
<dbReference type="InParanoid" id="A0A139WPK3"/>
<evidence type="ECO:0000313" key="3">
    <source>
        <dbReference type="Proteomes" id="UP000007266"/>
    </source>
</evidence>
<reference evidence="2 3" key="1">
    <citation type="journal article" date="2008" name="Nature">
        <title>The genome of the model beetle and pest Tribolium castaneum.</title>
        <authorList>
            <consortium name="Tribolium Genome Sequencing Consortium"/>
            <person name="Richards S."/>
            <person name="Gibbs R.A."/>
            <person name="Weinstock G.M."/>
            <person name="Brown S.J."/>
            <person name="Denell R."/>
            <person name="Beeman R.W."/>
            <person name="Gibbs R."/>
            <person name="Beeman R.W."/>
            <person name="Brown S.J."/>
            <person name="Bucher G."/>
            <person name="Friedrich M."/>
            <person name="Grimmelikhuijzen C.J."/>
            <person name="Klingler M."/>
            <person name="Lorenzen M."/>
            <person name="Richards S."/>
            <person name="Roth S."/>
            <person name="Schroder R."/>
            <person name="Tautz D."/>
            <person name="Zdobnov E.M."/>
            <person name="Muzny D."/>
            <person name="Gibbs R.A."/>
            <person name="Weinstock G.M."/>
            <person name="Attaway T."/>
            <person name="Bell S."/>
            <person name="Buhay C.J."/>
            <person name="Chandrabose M.N."/>
            <person name="Chavez D."/>
            <person name="Clerk-Blankenburg K.P."/>
            <person name="Cree A."/>
            <person name="Dao M."/>
            <person name="Davis C."/>
            <person name="Chacko J."/>
            <person name="Dinh H."/>
            <person name="Dugan-Rocha S."/>
            <person name="Fowler G."/>
            <person name="Garner T.T."/>
            <person name="Garnes J."/>
            <person name="Gnirke A."/>
            <person name="Hawes A."/>
            <person name="Hernandez J."/>
            <person name="Hines S."/>
            <person name="Holder M."/>
            <person name="Hume J."/>
            <person name="Jhangiani S.N."/>
            <person name="Joshi V."/>
            <person name="Khan Z.M."/>
            <person name="Jackson L."/>
            <person name="Kovar C."/>
            <person name="Kowis A."/>
            <person name="Lee S."/>
            <person name="Lewis L.R."/>
            <person name="Margolis J."/>
            <person name="Morgan M."/>
            <person name="Nazareth L.V."/>
            <person name="Nguyen N."/>
            <person name="Okwuonu G."/>
            <person name="Parker D."/>
            <person name="Richards S."/>
            <person name="Ruiz S.J."/>
            <person name="Santibanez J."/>
            <person name="Savard J."/>
            <person name="Scherer S.E."/>
            <person name="Schneider B."/>
            <person name="Sodergren E."/>
            <person name="Tautz D."/>
            <person name="Vattahil S."/>
            <person name="Villasana D."/>
            <person name="White C.S."/>
            <person name="Wright R."/>
            <person name="Park Y."/>
            <person name="Beeman R.W."/>
            <person name="Lord J."/>
            <person name="Oppert B."/>
            <person name="Lorenzen M."/>
            <person name="Brown S."/>
            <person name="Wang L."/>
            <person name="Savard J."/>
            <person name="Tautz D."/>
            <person name="Richards S."/>
            <person name="Weinstock G."/>
            <person name="Gibbs R.A."/>
            <person name="Liu Y."/>
            <person name="Worley K."/>
            <person name="Weinstock G."/>
            <person name="Elsik C.G."/>
            <person name="Reese J.T."/>
            <person name="Elhaik E."/>
            <person name="Landan G."/>
            <person name="Graur D."/>
            <person name="Arensburger P."/>
            <person name="Atkinson P."/>
            <person name="Beeman R.W."/>
            <person name="Beidler J."/>
            <person name="Brown S.J."/>
            <person name="Demuth J.P."/>
            <person name="Drury D.W."/>
            <person name="Du Y.Z."/>
            <person name="Fujiwara H."/>
            <person name="Lorenzen M."/>
            <person name="Maselli V."/>
            <person name="Osanai M."/>
            <person name="Park Y."/>
            <person name="Robertson H.M."/>
            <person name="Tu Z."/>
            <person name="Wang J.J."/>
            <person name="Wang S."/>
            <person name="Richards S."/>
            <person name="Song H."/>
            <person name="Zhang L."/>
            <person name="Sodergren E."/>
            <person name="Werner D."/>
            <person name="Stanke M."/>
            <person name="Morgenstern B."/>
            <person name="Solovyev V."/>
            <person name="Kosarev P."/>
            <person name="Brown G."/>
            <person name="Chen H.C."/>
            <person name="Ermolaeva O."/>
            <person name="Hlavina W."/>
            <person name="Kapustin Y."/>
            <person name="Kiryutin B."/>
            <person name="Kitts P."/>
            <person name="Maglott D."/>
            <person name="Pruitt K."/>
            <person name="Sapojnikov V."/>
            <person name="Souvorov A."/>
            <person name="Mackey A.J."/>
            <person name="Waterhouse R.M."/>
            <person name="Wyder S."/>
            <person name="Zdobnov E.M."/>
            <person name="Zdobnov E.M."/>
            <person name="Wyder S."/>
            <person name="Kriventseva E.V."/>
            <person name="Kadowaki T."/>
            <person name="Bork P."/>
            <person name="Aranda M."/>
            <person name="Bao R."/>
            <person name="Beermann A."/>
            <person name="Berns N."/>
            <person name="Bolognesi R."/>
            <person name="Bonneton F."/>
            <person name="Bopp D."/>
            <person name="Brown S.J."/>
            <person name="Bucher G."/>
            <person name="Butts T."/>
            <person name="Chaumot A."/>
            <person name="Denell R.E."/>
            <person name="Ferrier D.E."/>
            <person name="Friedrich M."/>
            <person name="Gordon C.M."/>
            <person name="Jindra M."/>
            <person name="Klingler M."/>
            <person name="Lan Q."/>
            <person name="Lattorff H.M."/>
            <person name="Laudet V."/>
            <person name="von Levetsow C."/>
            <person name="Liu Z."/>
            <person name="Lutz R."/>
            <person name="Lynch J.A."/>
            <person name="da Fonseca R.N."/>
            <person name="Posnien N."/>
            <person name="Reuter R."/>
            <person name="Roth S."/>
            <person name="Savard J."/>
            <person name="Schinko J.B."/>
            <person name="Schmitt C."/>
            <person name="Schoppmeier M."/>
            <person name="Schroder R."/>
            <person name="Shippy T.D."/>
            <person name="Simonnet F."/>
            <person name="Marques-Souza H."/>
            <person name="Tautz D."/>
            <person name="Tomoyasu Y."/>
            <person name="Trauner J."/>
            <person name="Van der Zee M."/>
            <person name="Vervoort M."/>
            <person name="Wittkopp N."/>
            <person name="Wimmer E.A."/>
            <person name="Yang X."/>
            <person name="Jones A.K."/>
            <person name="Sattelle D.B."/>
            <person name="Ebert P.R."/>
            <person name="Nelson D."/>
            <person name="Scott J.G."/>
            <person name="Beeman R.W."/>
            <person name="Muthukrishnan S."/>
            <person name="Kramer K.J."/>
            <person name="Arakane Y."/>
            <person name="Beeman R.W."/>
            <person name="Zhu Q."/>
            <person name="Hogenkamp D."/>
            <person name="Dixit R."/>
            <person name="Oppert B."/>
            <person name="Jiang H."/>
            <person name="Zou Z."/>
            <person name="Marshall J."/>
            <person name="Elpidina E."/>
            <person name="Vinokurov K."/>
            <person name="Oppert C."/>
            <person name="Zou Z."/>
            <person name="Evans J."/>
            <person name="Lu Z."/>
            <person name="Zhao P."/>
            <person name="Sumathipala N."/>
            <person name="Altincicek B."/>
            <person name="Vilcinskas A."/>
            <person name="Williams M."/>
            <person name="Hultmark D."/>
            <person name="Hetru C."/>
            <person name="Jiang H."/>
            <person name="Grimmelikhuijzen C.J."/>
            <person name="Hauser F."/>
            <person name="Cazzamali G."/>
            <person name="Williamson M."/>
            <person name="Park Y."/>
            <person name="Li B."/>
            <person name="Tanaka Y."/>
            <person name="Predel R."/>
            <person name="Neupert S."/>
            <person name="Schachtner J."/>
            <person name="Verleyen P."/>
            <person name="Raible F."/>
            <person name="Bork P."/>
            <person name="Friedrich M."/>
            <person name="Walden K.K."/>
            <person name="Robertson H.M."/>
            <person name="Angeli S."/>
            <person name="Foret S."/>
            <person name="Bucher G."/>
            <person name="Schuetz S."/>
            <person name="Maleszka R."/>
            <person name="Wimmer E.A."/>
            <person name="Beeman R.W."/>
            <person name="Lorenzen M."/>
            <person name="Tomoyasu Y."/>
            <person name="Miller S.C."/>
            <person name="Grossmann D."/>
            <person name="Bucher G."/>
        </authorList>
    </citation>
    <scope>NUCLEOTIDE SEQUENCE [LARGE SCALE GENOMIC DNA]</scope>
    <source>
        <strain evidence="2 3">Georgia GA2</strain>
    </source>
</reference>
<dbReference type="EMBL" id="KQ973148">
    <property type="protein sequence ID" value="KYB29919.1"/>
    <property type="molecule type" value="Genomic_DNA"/>
</dbReference>
<proteinExistence type="predicted"/>
<dbReference type="AlphaFoldDB" id="A0A139WPK3"/>
<evidence type="ECO:0000313" key="2">
    <source>
        <dbReference type="EMBL" id="KYB29919.1"/>
    </source>
</evidence>
<dbReference type="Proteomes" id="UP000007266">
    <property type="component" value="Unassembled WGS sequence"/>
</dbReference>
<accession>A0A139WPK3</accession>
<sequence>MVTAGKIVIRIVFVVCVVLVLITDYSGLIHKLIGGNRTDEAGKVPPRPKNPGYGDPKTDIDIDADIEDDSIKHLGTTSLKSELLQTIKNACLPKLICELNATPQKDKLTESEKSLLTLLRDTSISTTAELTSKYHFAAHMGQLIAGVEEEATPVAAQEPSIELPVELIGFPVIIIAVRLSNFVKKLAYSLNPRTYTGRVRRAAIASSDEMIDMIEAEKRLVLELGENVCIYTKVCLHHAEKASKAKGRREMVVDWDEIFSNYKSTKEKQKEFYLLSVFLGDFIASPRFCNQLAKRGRACVD</sequence>
<gene>
    <name evidence="2" type="primary">AUGUSTUS-3.0.2_31823</name>
    <name evidence="2" type="ORF">TcasGA2_TC031823</name>
</gene>
<reference evidence="2 3" key="2">
    <citation type="journal article" date="2010" name="Nucleic Acids Res.">
        <title>BeetleBase in 2010: revisions to provide comprehensive genomic information for Tribolium castaneum.</title>
        <authorList>
            <person name="Kim H.S."/>
            <person name="Murphy T."/>
            <person name="Xia J."/>
            <person name="Caragea D."/>
            <person name="Park Y."/>
            <person name="Beeman R.W."/>
            <person name="Lorenzen M.D."/>
            <person name="Butcher S."/>
            <person name="Manak J.R."/>
            <person name="Brown S.J."/>
        </authorList>
    </citation>
    <scope>NUCLEOTIDE SEQUENCE [LARGE SCALE GENOMIC DNA]</scope>
    <source>
        <strain evidence="2 3">Georgia GA2</strain>
    </source>
</reference>
<evidence type="ECO:0000256" key="1">
    <source>
        <dbReference type="SAM" id="Phobius"/>
    </source>
</evidence>
<keyword evidence="3" id="KW-1185">Reference proteome</keyword>
<keyword evidence="1" id="KW-0472">Membrane</keyword>
<protein>
    <submittedName>
        <fullName evidence="2">Uncharacterized protein</fullName>
    </submittedName>
</protein>
<name>A0A139WPK3_TRICA</name>
<feature type="transmembrane region" description="Helical" evidence="1">
    <location>
        <begin position="7"/>
        <end position="28"/>
    </location>
</feature>
<keyword evidence="1" id="KW-0812">Transmembrane</keyword>